<keyword evidence="2 6" id="KW-0489">Methyltransferase</keyword>
<keyword evidence="7" id="KW-1185">Reference proteome</keyword>
<dbReference type="InterPro" id="IPR013216">
    <property type="entry name" value="Methyltransf_11"/>
</dbReference>
<dbReference type="SUPFAM" id="SSF53335">
    <property type="entry name" value="S-adenosyl-L-methionine-dependent methyltransferases"/>
    <property type="match status" value="1"/>
</dbReference>
<dbReference type="RefSeq" id="WP_204822689.1">
    <property type="nucleotide sequence ID" value="NZ_JANHOF010000028.1"/>
</dbReference>
<dbReference type="Gene3D" id="3.40.50.150">
    <property type="entry name" value="Vaccinia Virus protein VP39"/>
    <property type="match status" value="1"/>
</dbReference>
<name>A0ABV6JDM7_9BACL</name>
<evidence type="ECO:0000313" key="7">
    <source>
        <dbReference type="Proteomes" id="UP001589818"/>
    </source>
</evidence>
<evidence type="ECO:0000256" key="2">
    <source>
        <dbReference type="ARBA" id="ARBA00022603"/>
    </source>
</evidence>
<evidence type="ECO:0000259" key="5">
    <source>
        <dbReference type="Pfam" id="PF08241"/>
    </source>
</evidence>
<sequence length="205" mass="23034">MKIRLTRFIEAYYGNPKGIFGLWIGEKMVKQHQPETFWTIDLIKLQPNDKVLELGCGAGFAIQLLQNQLTDGHVIGIDLSKTMVRSATIRNKKAIKSGRAEIRYGSAEEIPYPNSSFDKVFSIHSIYFWDDLPRSINEIFRVLKPGGSVIITLSYGKGGVVYNHIQNMIDQQIIPCMLRVGFSNTNQIIGPDSRVFNTVAVTGVK</sequence>
<evidence type="ECO:0000256" key="1">
    <source>
        <dbReference type="ARBA" id="ARBA00005189"/>
    </source>
</evidence>
<feature type="domain" description="Methyltransferase type 11" evidence="5">
    <location>
        <begin position="52"/>
        <end position="151"/>
    </location>
</feature>
<dbReference type="EMBL" id="JBHLVF010000038">
    <property type="protein sequence ID" value="MFC0394029.1"/>
    <property type="molecule type" value="Genomic_DNA"/>
</dbReference>
<evidence type="ECO:0000313" key="6">
    <source>
        <dbReference type="EMBL" id="MFC0394029.1"/>
    </source>
</evidence>
<accession>A0ABV6JDM7</accession>
<dbReference type="Proteomes" id="UP001589818">
    <property type="component" value="Unassembled WGS sequence"/>
</dbReference>
<dbReference type="InterPro" id="IPR029063">
    <property type="entry name" value="SAM-dependent_MTases_sf"/>
</dbReference>
<dbReference type="GO" id="GO:0032259">
    <property type="term" value="P:methylation"/>
    <property type="evidence" value="ECO:0007669"/>
    <property type="project" value="UniProtKB-KW"/>
</dbReference>
<reference evidence="6 7" key="1">
    <citation type="submission" date="2024-09" db="EMBL/GenBank/DDBJ databases">
        <authorList>
            <person name="Sun Q."/>
            <person name="Mori K."/>
        </authorList>
    </citation>
    <scope>NUCLEOTIDE SEQUENCE [LARGE SCALE GENOMIC DNA]</scope>
    <source>
        <strain evidence="6 7">CCM 4839</strain>
    </source>
</reference>
<comment type="pathway">
    <text evidence="1">Lipid metabolism.</text>
</comment>
<dbReference type="PANTHER" id="PTHR44307:SF2">
    <property type="entry name" value="PHOSPHOETHANOLAMINE METHYLTRANSFERASE ISOFORM X1"/>
    <property type="match status" value="1"/>
</dbReference>
<comment type="caution">
    <text evidence="6">The sequence shown here is derived from an EMBL/GenBank/DDBJ whole genome shotgun (WGS) entry which is preliminary data.</text>
</comment>
<dbReference type="GO" id="GO:0008168">
    <property type="term" value="F:methyltransferase activity"/>
    <property type="evidence" value="ECO:0007669"/>
    <property type="project" value="UniProtKB-KW"/>
</dbReference>
<keyword evidence="3 6" id="KW-0808">Transferase</keyword>
<proteinExistence type="predicted"/>
<evidence type="ECO:0000256" key="4">
    <source>
        <dbReference type="ARBA" id="ARBA00025707"/>
    </source>
</evidence>
<dbReference type="EC" id="2.1.1.-" evidence="6"/>
<protein>
    <submittedName>
        <fullName evidence="6">Class I SAM-dependent methyltransferase</fullName>
        <ecNumber evidence="6">2.1.1.-</ecNumber>
    </submittedName>
</protein>
<dbReference type="CDD" id="cd02440">
    <property type="entry name" value="AdoMet_MTases"/>
    <property type="match status" value="1"/>
</dbReference>
<organism evidence="6 7">
    <name type="scientific">Paenibacillus mendelii</name>
    <dbReference type="NCBI Taxonomy" id="206163"/>
    <lineage>
        <taxon>Bacteria</taxon>
        <taxon>Bacillati</taxon>
        <taxon>Bacillota</taxon>
        <taxon>Bacilli</taxon>
        <taxon>Bacillales</taxon>
        <taxon>Paenibacillaceae</taxon>
        <taxon>Paenibacillus</taxon>
    </lineage>
</organism>
<evidence type="ECO:0000256" key="3">
    <source>
        <dbReference type="ARBA" id="ARBA00022679"/>
    </source>
</evidence>
<dbReference type="Pfam" id="PF08241">
    <property type="entry name" value="Methyltransf_11"/>
    <property type="match status" value="1"/>
</dbReference>
<dbReference type="PANTHER" id="PTHR44307">
    <property type="entry name" value="PHOSPHOETHANOLAMINE METHYLTRANSFERASE"/>
    <property type="match status" value="1"/>
</dbReference>
<gene>
    <name evidence="6" type="ORF">ACFFJ8_21995</name>
</gene>
<comment type="pathway">
    <text evidence="4">Phospholipid metabolism.</text>
</comment>